<dbReference type="PANTHER" id="PTHR11157">
    <property type="entry name" value="FATTY ACID ACYL TRANSFERASE-RELATED"/>
    <property type="match status" value="1"/>
</dbReference>
<keyword evidence="4 10" id="KW-0812">Transmembrane</keyword>
<evidence type="ECO:0000256" key="8">
    <source>
        <dbReference type="ARBA" id="ARBA00023136"/>
    </source>
</evidence>
<comment type="similarity">
    <text evidence="10">Belongs to the ELO family.</text>
</comment>
<comment type="catalytic activity">
    <reaction evidence="10">
        <text>a very-long-chain acyl-CoA + malonyl-CoA + H(+) = a very-long-chain 3-oxoacyl-CoA + CO2 + CoA</text>
        <dbReference type="Rhea" id="RHEA:32727"/>
        <dbReference type="ChEBI" id="CHEBI:15378"/>
        <dbReference type="ChEBI" id="CHEBI:16526"/>
        <dbReference type="ChEBI" id="CHEBI:57287"/>
        <dbReference type="ChEBI" id="CHEBI:57384"/>
        <dbReference type="ChEBI" id="CHEBI:90725"/>
        <dbReference type="ChEBI" id="CHEBI:90736"/>
        <dbReference type="EC" id="2.3.1.199"/>
    </reaction>
</comment>
<sequence>MKNRQPYNLDRVMIVYNIIQIICCTYLFYEGVIFWTAKYKLFCEPIDYSETKEALHTLKLIYFYYILKILDLADTVFFVLRKKFNQVSFLHVYHHTGMVMMVWGAGTYLPGGHGSSVGLINSFVHVIMYSYYLLTVAAPSMKNSVTLKKFVTQIQILQFLLLVLHVGSIVFIPDCAYPRWVTAIFLPQNLFMLILFVDFYIKNYIKKPKQSAQVKKIEEECSEIKHNLKKNGSATHFVESKHDYHSELILRNNKTSEIFNKSR</sequence>
<evidence type="ECO:0000256" key="9">
    <source>
        <dbReference type="ARBA" id="ARBA00023160"/>
    </source>
</evidence>
<evidence type="ECO:0000256" key="2">
    <source>
        <dbReference type="ARBA" id="ARBA00022516"/>
    </source>
</evidence>
<feature type="transmembrane region" description="Helical" evidence="10">
    <location>
        <begin position="150"/>
        <end position="173"/>
    </location>
</feature>
<evidence type="ECO:0000256" key="1">
    <source>
        <dbReference type="ARBA" id="ARBA00004141"/>
    </source>
</evidence>
<dbReference type="GO" id="GO:0034626">
    <property type="term" value="P:fatty acid elongation, polyunsaturated fatty acid"/>
    <property type="evidence" value="ECO:0007669"/>
    <property type="project" value="TreeGrafter"/>
</dbReference>
<evidence type="ECO:0000313" key="12">
    <source>
        <dbReference type="Proteomes" id="UP001153954"/>
    </source>
</evidence>
<name>A0AAU9V8V9_EUPED</name>
<keyword evidence="12" id="KW-1185">Reference proteome</keyword>
<dbReference type="AlphaFoldDB" id="A0AAU9V8V9"/>
<dbReference type="EC" id="2.3.1.199" evidence="10"/>
<protein>
    <recommendedName>
        <fullName evidence="10">Elongation of very long chain fatty acids protein</fullName>
        <ecNumber evidence="10">2.3.1.199</ecNumber>
    </recommendedName>
    <alternativeName>
        <fullName evidence="10">Very-long-chain 3-oxoacyl-CoA synthase</fullName>
    </alternativeName>
</protein>
<dbReference type="GO" id="GO:0009922">
    <property type="term" value="F:fatty acid elongase activity"/>
    <property type="evidence" value="ECO:0007669"/>
    <property type="project" value="UniProtKB-EC"/>
</dbReference>
<dbReference type="PROSITE" id="PS01188">
    <property type="entry name" value="ELO"/>
    <property type="match status" value="1"/>
</dbReference>
<dbReference type="Proteomes" id="UP001153954">
    <property type="component" value="Unassembled WGS sequence"/>
</dbReference>
<keyword evidence="5 10" id="KW-0276">Fatty acid metabolism</keyword>
<dbReference type="Pfam" id="PF01151">
    <property type="entry name" value="ELO"/>
    <property type="match status" value="1"/>
</dbReference>
<evidence type="ECO:0000256" key="6">
    <source>
        <dbReference type="ARBA" id="ARBA00022989"/>
    </source>
</evidence>
<evidence type="ECO:0000256" key="5">
    <source>
        <dbReference type="ARBA" id="ARBA00022832"/>
    </source>
</evidence>
<feature type="transmembrane region" description="Helical" evidence="10">
    <location>
        <begin position="92"/>
        <end position="111"/>
    </location>
</feature>
<organism evidence="11 12">
    <name type="scientific">Euphydryas editha</name>
    <name type="common">Edith's checkerspot</name>
    <dbReference type="NCBI Taxonomy" id="104508"/>
    <lineage>
        <taxon>Eukaryota</taxon>
        <taxon>Metazoa</taxon>
        <taxon>Ecdysozoa</taxon>
        <taxon>Arthropoda</taxon>
        <taxon>Hexapoda</taxon>
        <taxon>Insecta</taxon>
        <taxon>Pterygota</taxon>
        <taxon>Neoptera</taxon>
        <taxon>Endopterygota</taxon>
        <taxon>Lepidoptera</taxon>
        <taxon>Glossata</taxon>
        <taxon>Ditrysia</taxon>
        <taxon>Papilionoidea</taxon>
        <taxon>Nymphalidae</taxon>
        <taxon>Nymphalinae</taxon>
        <taxon>Euphydryas</taxon>
    </lineage>
</organism>
<dbReference type="GO" id="GO:0034625">
    <property type="term" value="P:fatty acid elongation, monounsaturated fatty acid"/>
    <property type="evidence" value="ECO:0007669"/>
    <property type="project" value="TreeGrafter"/>
</dbReference>
<evidence type="ECO:0000256" key="10">
    <source>
        <dbReference type="RuleBase" id="RU361115"/>
    </source>
</evidence>
<feature type="transmembrane region" description="Helical" evidence="10">
    <location>
        <begin position="179"/>
        <end position="201"/>
    </location>
</feature>
<feature type="transmembrane region" description="Helical" evidence="10">
    <location>
        <begin position="12"/>
        <end position="29"/>
    </location>
</feature>
<evidence type="ECO:0000256" key="3">
    <source>
        <dbReference type="ARBA" id="ARBA00022679"/>
    </source>
</evidence>
<evidence type="ECO:0000313" key="11">
    <source>
        <dbReference type="EMBL" id="CAH2107727.1"/>
    </source>
</evidence>
<keyword evidence="9 10" id="KW-0275">Fatty acid biosynthesis</keyword>
<feature type="transmembrane region" description="Helical" evidence="10">
    <location>
        <begin position="61"/>
        <end position="80"/>
    </location>
</feature>
<dbReference type="GO" id="GO:0019367">
    <property type="term" value="P:fatty acid elongation, saturated fatty acid"/>
    <property type="evidence" value="ECO:0007669"/>
    <property type="project" value="TreeGrafter"/>
</dbReference>
<keyword evidence="7 10" id="KW-0443">Lipid metabolism</keyword>
<feature type="transmembrane region" description="Helical" evidence="10">
    <location>
        <begin position="117"/>
        <end position="138"/>
    </location>
</feature>
<proteinExistence type="inferred from homology"/>
<dbReference type="EMBL" id="CAKOGL010000030">
    <property type="protein sequence ID" value="CAH2107727.1"/>
    <property type="molecule type" value="Genomic_DNA"/>
</dbReference>
<dbReference type="GO" id="GO:0005789">
    <property type="term" value="C:endoplasmic reticulum membrane"/>
    <property type="evidence" value="ECO:0007669"/>
    <property type="project" value="TreeGrafter"/>
</dbReference>
<keyword evidence="3 10" id="KW-0808">Transferase</keyword>
<keyword evidence="6 10" id="KW-1133">Transmembrane helix</keyword>
<accession>A0AAU9V8V9</accession>
<gene>
    <name evidence="11" type="ORF">EEDITHA_LOCUS21729</name>
</gene>
<comment type="subcellular location">
    <subcellularLocation>
        <location evidence="1">Membrane</location>
        <topology evidence="1">Multi-pass membrane protein</topology>
    </subcellularLocation>
</comment>
<evidence type="ECO:0000256" key="4">
    <source>
        <dbReference type="ARBA" id="ARBA00022692"/>
    </source>
</evidence>
<dbReference type="GO" id="GO:0042761">
    <property type="term" value="P:very long-chain fatty acid biosynthetic process"/>
    <property type="evidence" value="ECO:0007669"/>
    <property type="project" value="TreeGrafter"/>
</dbReference>
<keyword evidence="2 10" id="KW-0444">Lipid biosynthesis</keyword>
<dbReference type="GO" id="GO:0030148">
    <property type="term" value="P:sphingolipid biosynthetic process"/>
    <property type="evidence" value="ECO:0007669"/>
    <property type="project" value="TreeGrafter"/>
</dbReference>
<evidence type="ECO:0000256" key="7">
    <source>
        <dbReference type="ARBA" id="ARBA00023098"/>
    </source>
</evidence>
<dbReference type="PANTHER" id="PTHR11157:SF21">
    <property type="entry name" value="ELONGATION OF VERY LONG CHAIN FATTY ACIDS PROTEIN"/>
    <property type="match status" value="1"/>
</dbReference>
<reference evidence="11" key="1">
    <citation type="submission" date="2022-03" db="EMBL/GenBank/DDBJ databases">
        <authorList>
            <person name="Tunstrom K."/>
        </authorList>
    </citation>
    <scope>NUCLEOTIDE SEQUENCE</scope>
</reference>
<dbReference type="InterPro" id="IPR030457">
    <property type="entry name" value="ELO_CS"/>
</dbReference>
<dbReference type="InterPro" id="IPR002076">
    <property type="entry name" value="ELO_fam"/>
</dbReference>
<keyword evidence="8 10" id="KW-0472">Membrane</keyword>
<comment type="caution">
    <text evidence="11">The sequence shown here is derived from an EMBL/GenBank/DDBJ whole genome shotgun (WGS) entry which is preliminary data.</text>
</comment>